<comment type="subcellular location">
    <subcellularLocation>
        <location evidence="1">Membrane</location>
        <topology evidence="1">Multi-pass membrane protein</topology>
    </subcellularLocation>
</comment>
<feature type="transmembrane region" description="Helical" evidence="6">
    <location>
        <begin position="53"/>
        <end position="72"/>
    </location>
</feature>
<feature type="transmembrane region" description="Helical" evidence="6">
    <location>
        <begin position="383"/>
        <end position="401"/>
    </location>
</feature>
<feature type="transmembrane region" description="Helical" evidence="6">
    <location>
        <begin position="143"/>
        <end position="159"/>
    </location>
</feature>
<evidence type="ECO:0000313" key="9">
    <source>
        <dbReference type="Proteomes" id="UP000308199"/>
    </source>
</evidence>
<sequence>MQGFLRVFGVQSGNGTFVIQTQFQQLITSLLQVGLILASVAIGPFSTSFGRRAGLVVASVIGCIGITIQVLVTAQWPVYIGRLLLGISNGIYVNMTVLYISEAAPAHLRGLMVAVFQPFVNLGGFIGALISNALQSNLTKHSYQIQLGILYIVPVWLFFHRLAYTRVATLACGGTSLEEIEEELRNIQESIIAEKQISSTVAWKDIWKGPDLRRTLLCVACATFHAASGVNFLIGYGTFFFQIAGTTRPFTDTIILQSVNLGTSLFALPLARRFGRRTILLWGFGATTCSMFAVALIYTLTVSSQTAASGKALVAMLCVFLGTYGATIGPLSWITAGEMAANRLRSYAFGLGMAIGFFFAWLTVFTTPYFINREGLNWGGKVAWIWAPSNLVTFVFVYFFLPETKGRKLEELDELFYNRVSARKFSSYKCSSRVELLESEKENHEQLPSSSMKLADEKANVNIVTTDSF</sequence>
<feature type="transmembrane region" description="Helical" evidence="6">
    <location>
        <begin position="312"/>
        <end position="335"/>
    </location>
</feature>
<protein>
    <recommendedName>
        <fullName evidence="7">Major facilitator superfamily (MFS) profile domain-containing protein</fullName>
    </recommendedName>
</protein>
<evidence type="ECO:0000256" key="1">
    <source>
        <dbReference type="ARBA" id="ARBA00004141"/>
    </source>
</evidence>
<dbReference type="Proteomes" id="UP000308199">
    <property type="component" value="Unassembled WGS sequence"/>
</dbReference>
<reference evidence="8 9" key="1">
    <citation type="submission" date="2019-02" db="EMBL/GenBank/DDBJ databases">
        <title>Genome sequencing of the rare red list fungi Phellinidium pouzarii.</title>
        <authorList>
            <person name="Buettner E."/>
            <person name="Kellner H."/>
        </authorList>
    </citation>
    <scope>NUCLEOTIDE SEQUENCE [LARGE SCALE GENOMIC DNA]</scope>
    <source>
        <strain evidence="8 9">DSM 108285</strain>
    </source>
</reference>
<organism evidence="8 9">
    <name type="scientific">Phellinidium pouzarii</name>
    <dbReference type="NCBI Taxonomy" id="167371"/>
    <lineage>
        <taxon>Eukaryota</taxon>
        <taxon>Fungi</taxon>
        <taxon>Dikarya</taxon>
        <taxon>Basidiomycota</taxon>
        <taxon>Agaricomycotina</taxon>
        <taxon>Agaricomycetes</taxon>
        <taxon>Hymenochaetales</taxon>
        <taxon>Hymenochaetaceae</taxon>
        <taxon>Phellinidium</taxon>
    </lineage>
</organism>
<dbReference type="InterPro" id="IPR005829">
    <property type="entry name" value="Sugar_transporter_CS"/>
</dbReference>
<feature type="transmembrane region" description="Helical" evidence="6">
    <location>
        <begin position="111"/>
        <end position="131"/>
    </location>
</feature>
<keyword evidence="4 6" id="KW-1133">Transmembrane helix</keyword>
<feature type="transmembrane region" description="Helical" evidence="6">
    <location>
        <begin position="254"/>
        <end position="272"/>
    </location>
</feature>
<comment type="caution">
    <text evidence="8">The sequence shown here is derived from an EMBL/GenBank/DDBJ whole genome shotgun (WGS) entry which is preliminary data.</text>
</comment>
<dbReference type="PANTHER" id="PTHR48022:SF10">
    <property type="entry name" value="MAJOR FACILITATOR SUPERFAMILY (MFS) PROFILE DOMAIN-CONTAINING PROTEIN"/>
    <property type="match status" value="1"/>
</dbReference>
<dbReference type="EMBL" id="SGPK01000085">
    <property type="protein sequence ID" value="THH08831.1"/>
    <property type="molecule type" value="Genomic_DNA"/>
</dbReference>
<dbReference type="GO" id="GO:0005351">
    <property type="term" value="F:carbohydrate:proton symporter activity"/>
    <property type="evidence" value="ECO:0007669"/>
    <property type="project" value="TreeGrafter"/>
</dbReference>
<keyword evidence="3 6" id="KW-0812">Transmembrane</keyword>
<evidence type="ECO:0000256" key="5">
    <source>
        <dbReference type="ARBA" id="ARBA00023136"/>
    </source>
</evidence>
<dbReference type="Gene3D" id="1.20.1250.20">
    <property type="entry name" value="MFS general substrate transporter like domains"/>
    <property type="match status" value="1"/>
</dbReference>
<evidence type="ECO:0000313" key="8">
    <source>
        <dbReference type="EMBL" id="THH08831.1"/>
    </source>
</evidence>
<dbReference type="AlphaFoldDB" id="A0A4S4LCD9"/>
<feature type="transmembrane region" description="Helical" evidence="6">
    <location>
        <begin position="279"/>
        <end position="300"/>
    </location>
</feature>
<dbReference type="InterPro" id="IPR020846">
    <property type="entry name" value="MFS_dom"/>
</dbReference>
<evidence type="ECO:0000256" key="4">
    <source>
        <dbReference type="ARBA" id="ARBA00022989"/>
    </source>
</evidence>
<feature type="transmembrane region" description="Helical" evidence="6">
    <location>
        <begin position="78"/>
        <end position="99"/>
    </location>
</feature>
<keyword evidence="9" id="KW-1185">Reference proteome</keyword>
<dbReference type="PANTHER" id="PTHR48022">
    <property type="entry name" value="PLASTIDIC GLUCOSE TRANSPORTER 4"/>
    <property type="match status" value="1"/>
</dbReference>
<accession>A0A4S4LCD9</accession>
<evidence type="ECO:0000259" key="7">
    <source>
        <dbReference type="PROSITE" id="PS50850"/>
    </source>
</evidence>
<feature type="domain" description="Major facilitator superfamily (MFS) profile" evidence="7">
    <location>
        <begin position="1"/>
        <end position="405"/>
    </location>
</feature>
<evidence type="ECO:0000256" key="6">
    <source>
        <dbReference type="SAM" id="Phobius"/>
    </source>
</evidence>
<dbReference type="PROSITE" id="PS50850">
    <property type="entry name" value="MFS"/>
    <property type="match status" value="1"/>
</dbReference>
<dbReference type="GO" id="GO:0016020">
    <property type="term" value="C:membrane"/>
    <property type="evidence" value="ECO:0007669"/>
    <property type="project" value="UniProtKB-SubCell"/>
</dbReference>
<feature type="transmembrane region" description="Helical" evidence="6">
    <location>
        <begin position="347"/>
        <end position="371"/>
    </location>
</feature>
<keyword evidence="5 6" id="KW-0472">Membrane</keyword>
<dbReference type="Pfam" id="PF00083">
    <property type="entry name" value="Sugar_tr"/>
    <property type="match status" value="1"/>
</dbReference>
<proteinExistence type="inferred from homology"/>
<evidence type="ECO:0000256" key="3">
    <source>
        <dbReference type="ARBA" id="ARBA00022692"/>
    </source>
</evidence>
<feature type="transmembrane region" description="Helical" evidence="6">
    <location>
        <begin position="216"/>
        <end position="234"/>
    </location>
</feature>
<gene>
    <name evidence="8" type="ORF">EW145_g2437</name>
</gene>
<dbReference type="InterPro" id="IPR036259">
    <property type="entry name" value="MFS_trans_sf"/>
</dbReference>
<dbReference type="InterPro" id="IPR050360">
    <property type="entry name" value="MFS_Sugar_Transporters"/>
</dbReference>
<comment type="similarity">
    <text evidence="2">Belongs to the major facilitator superfamily. Sugar transporter (TC 2.A.1.1) family.</text>
</comment>
<dbReference type="PROSITE" id="PS00217">
    <property type="entry name" value="SUGAR_TRANSPORT_2"/>
    <property type="match status" value="1"/>
</dbReference>
<name>A0A4S4LCD9_9AGAM</name>
<dbReference type="OrthoDB" id="6612291at2759"/>
<evidence type="ECO:0000256" key="2">
    <source>
        <dbReference type="ARBA" id="ARBA00010992"/>
    </source>
</evidence>
<dbReference type="InterPro" id="IPR005828">
    <property type="entry name" value="MFS_sugar_transport-like"/>
</dbReference>
<dbReference type="SUPFAM" id="SSF103473">
    <property type="entry name" value="MFS general substrate transporter"/>
    <property type="match status" value="1"/>
</dbReference>
<feature type="transmembrane region" description="Helical" evidence="6">
    <location>
        <begin position="26"/>
        <end position="46"/>
    </location>
</feature>